<dbReference type="EC" id="3.1.31.1" evidence="6"/>
<evidence type="ECO:0000256" key="4">
    <source>
        <dbReference type="SAM" id="SignalP"/>
    </source>
</evidence>
<gene>
    <name evidence="6" type="ORF">HNQ34_002315</name>
</gene>
<dbReference type="EMBL" id="JACHEP010000013">
    <property type="protein sequence ID" value="MBB5325215.1"/>
    <property type="molecule type" value="Genomic_DNA"/>
</dbReference>
<dbReference type="NCBIfam" id="NF033223">
    <property type="entry name" value="YHYH_alt"/>
    <property type="match status" value="1"/>
</dbReference>
<dbReference type="Pfam" id="PF00565">
    <property type="entry name" value="SNase"/>
    <property type="match status" value="1"/>
</dbReference>
<keyword evidence="4" id="KW-0732">Signal</keyword>
<evidence type="ECO:0000256" key="3">
    <source>
        <dbReference type="ARBA" id="ARBA00022801"/>
    </source>
</evidence>
<dbReference type="AlphaFoldDB" id="A0A7W8MX23"/>
<dbReference type="InterPro" id="IPR016071">
    <property type="entry name" value="Staphylococal_nuclease_OB-fold"/>
</dbReference>
<evidence type="ECO:0000313" key="6">
    <source>
        <dbReference type="EMBL" id="MBB5325215.1"/>
    </source>
</evidence>
<feature type="domain" description="TNase-like" evidence="5">
    <location>
        <begin position="79"/>
        <end position="210"/>
    </location>
</feature>
<evidence type="ECO:0000313" key="7">
    <source>
        <dbReference type="Proteomes" id="UP000520011"/>
    </source>
</evidence>
<proteinExistence type="predicted"/>
<dbReference type="RefSeq" id="WP_183254553.1">
    <property type="nucleotide sequence ID" value="NZ_JACHEP010000013.1"/>
</dbReference>
<dbReference type="SMART" id="SM00318">
    <property type="entry name" value="SNc"/>
    <property type="match status" value="1"/>
</dbReference>
<accession>A0A7W8MX23</accession>
<protein>
    <submittedName>
        <fullName evidence="6">Micrococcal nuclease</fullName>
        <ecNumber evidence="6">3.1.31.1</ecNumber>
    </submittedName>
</protein>
<dbReference type="PROSITE" id="PS01284">
    <property type="entry name" value="TNASE_2"/>
    <property type="match status" value="1"/>
</dbReference>
<organism evidence="6 7">
    <name type="scientific">Anoxybacteroides tepidamans</name>
    <dbReference type="NCBI Taxonomy" id="265948"/>
    <lineage>
        <taxon>Bacteria</taxon>
        <taxon>Bacillati</taxon>
        <taxon>Bacillota</taxon>
        <taxon>Bacilli</taxon>
        <taxon>Bacillales</taxon>
        <taxon>Anoxybacillaceae</taxon>
        <taxon>Anoxybacteroides</taxon>
    </lineage>
</organism>
<dbReference type="InterPro" id="IPR002071">
    <property type="entry name" value="Thermonucl_AS"/>
</dbReference>
<dbReference type="PANTHER" id="PTHR12302:SF3">
    <property type="entry name" value="SERINE_THREONINE-PROTEIN KINASE 31"/>
    <property type="match status" value="1"/>
</dbReference>
<dbReference type="SUPFAM" id="SSF50199">
    <property type="entry name" value="Staphylococcal nuclease"/>
    <property type="match status" value="1"/>
</dbReference>
<keyword evidence="3 6" id="KW-0378">Hydrolase</keyword>
<dbReference type="InterPro" id="IPR035437">
    <property type="entry name" value="SNase_OB-fold_sf"/>
</dbReference>
<reference evidence="6 7" key="1">
    <citation type="submission" date="2020-08" db="EMBL/GenBank/DDBJ databases">
        <title>Genomic Encyclopedia of Type Strains, Phase IV (KMG-IV): sequencing the most valuable type-strain genomes for metagenomic binning, comparative biology and taxonomic classification.</title>
        <authorList>
            <person name="Goeker M."/>
        </authorList>
    </citation>
    <scope>NUCLEOTIDE SEQUENCE [LARGE SCALE GENOMIC DNA]</scope>
    <source>
        <strain evidence="6 7">DSM 16325</strain>
    </source>
</reference>
<evidence type="ECO:0000259" key="5">
    <source>
        <dbReference type="PROSITE" id="PS50830"/>
    </source>
</evidence>
<sequence>MKRLFSFVLFLTTILFVSPAFAHPGKLDKNGGHTCYTNCAKWGLKDGEYHYHDKNGNIIKKGQSNNNKKPTAPEIKINSKHTVKVIRVVDGDTIEVKFSTGATAKVRLIGVNTPETVAPNRPVEKYGKEASNYTKKRLTNKTVTLEFDVGIKDKYGRLLAYVWVGKELYNETLVKEGYARVMTIQPNVKYQEKFIKAERAARQSKKGLWR</sequence>
<evidence type="ECO:0000256" key="2">
    <source>
        <dbReference type="ARBA" id="ARBA00022759"/>
    </source>
</evidence>
<comment type="caution">
    <text evidence="6">The sequence shown here is derived from an EMBL/GenBank/DDBJ whole genome shotgun (WGS) entry which is preliminary data.</text>
</comment>
<keyword evidence="7" id="KW-1185">Reference proteome</keyword>
<feature type="signal peptide" evidence="4">
    <location>
        <begin position="1"/>
        <end position="22"/>
    </location>
</feature>
<name>A0A7W8MX23_9BACL</name>
<dbReference type="GO" id="GO:1990599">
    <property type="term" value="F:3' overhang single-stranded DNA endodeoxyribonuclease activity"/>
    <property type="evidence" value="ECO:0007669"/>
    <property type="project" value="UniProtKB-EC"/>
</dbReference>
<evidence type="ECO:0000256" key="1">
    <source>
        <dbReference type="ARBA" id="ARBA00022722"/>
    </source>
</evidence>
<dbReference type="PANTHER" id="PTHR12302">
    <property type="entry name" value="EBNA2 BINDING PROTEIN P100"/>
    <property type="match status" value="1"/>
</dbReference>
<dbReference type="Proteomes" id="UP000520011">
    <property type="component" value="Unassembled WGS sequence"/>
</dbReference>
<dbReference type="CDD" id="cd00175">
    <property type="entry name" value="SNc"/>
    <property type="match status" value="1"/>
</dbReference>
<feature type="chain" id="PRO_5031010093" evidence="4">
    <location>
        <begin position="23"/>
        <end position="210"/>
    </location>
</feature>
<dbReference type="InterPro" id="IPR047773">
    <property type="entry name" value="YHYH_dom_bact"/>
</dbReference>
<dbReference type="PROSITE" id="PS50830">
    <property type="entry name" value="TNASE_3"/>
    <property type="match status" value="1"/>
</dbReference>
<dbReference type="GO" id="GO:0003676">
    <property type="term" value="F:nucleic acid binding"/>
    <property type="evidence" value="ECO:0007669"/>
    <property type="project" value="InterPro"/>
</dbReference>
<keyword evidence="1" id="KW-0540">Nuclease</keyword>
<keyword evidence="2" id="KW-0255">Endonuclease</keyword>
<dbReference type="Gene3D" id="2.40.50.90">
    <property type="match status" value="1"/>
</dbReference>